<reference evidence="3" key="1">
    <citation type="journal article" date="2020" name="mSystems">
        <title>Genome- and Community-Level Interaction Insights into Carbon Utilization and Element Cycling Functions of Hydrothermarchaeota in Hydrothermal Sediment.</title>
        <authorList>
            <person name="Zhou Z."/>
            <person name="Liu Y."/>
            <person name="Xu W."/>
            <person name="Pan J."/>
            <person name="Luo Z.H."/>
            <person name="Li M."/>
        </authorList>
    </citation>
    <scope>NUCLEOTIDE SEQUENCE [LARGE SCALE GENOMIC DNA]</scope>
    <source>
        <strain evidence="3">HyVt-456</strain>
    </source>
</reference>
<keyword evidence="2" id="KW-0732">Signal</keyword>
<evidence type="ECO:0000256" key="2">
    <source>
        <dbReference type="SAM" id="SignalP"/>
    </source>
</evidence>
<dbReference type="AlphaFoldDB" id="A0A7V1LP93"/>
<evidence type="ECO:0008006" key="4">
    <source>
        <dbReference type="Google" id="ProtNLM"/>
    </source>
</evidence>
<accession>A0A7V1LP93</accession>
<name>A0A7V1LP93_CALAY</name>
<dbReference type="SUPFAM" id="SSF82171">
    <property type="entry name" value="DPP6 N-terminal domain-like"/>
    <property type="match status" value="1"/>
</dbReference>
<dbReference type="PANTHER" id="PTHR36842">
    <property type="entry name" value="PROTEIN TOLB HOMOLOG"/>
    <property type="match status" value="1"/>
</dbReference>
<comment type="caution">
    <text evidence="3">The sequence shown here is derived from an EMBL/GenBank/DDBJ whole genome shotgun (WGS) entry which is preliminary data.</text>
</comment>
<feature type="signal peptide" evidence="2">
    <location>
        <begin position="1"/>
        <end position="21"/>
    </location>
</feature>
<organism evidence="3">
    <name type="scientific">Caldithrix abyssi</name>
    <dbReference type="NCBI Taxonomy" id="187145"/>
    <lineage>
        <taxon>Bacteria</taxon>
        <taxon>Pseudomonadati</taxon>
        <taxon>Calditrichota</taxon>
        <taxon>Calditrichia</taxon>
        <taxon>Calditrichales</taxon>
        <taxon>Calditrichaceae</taxon>
        <taxon>Caldithrix</taxon>
    </lineage>
</organism>
<dbReference type="InterPro" id="IPR011659">
    <property type="entry name" value="WD40"/>
</dbReference>
<sequence length="1048" mass="121681">MIKRLLPLLLLLAFLGGTARAQLYDQYNHPELEWRSFDTEHFTVHYHQGTERTAFKAARIIEEIYPAVTDAYDFKPKDKLHLILRDTDDYSNGGAFFFNNKIEIWATNLDYVMRGTKNWLRDVLTHEFTHMVNIQKIIKSSMTFPYGFIQWFGYEKERRKDVVRGFPNVLVSYPVSSVNMPVWFAEGTAQHQNDKARYDYRDPHREMILRDRVLYNRLLTLNEMSIFGKTSHGNESSYNQGFSFVNFLVEQYGEKVLSDITEIDSHWSSYTFDGAIEEATGTPVDSLYQRWKRQLWQRYTRQTESIRAHEVKGRLIEKEGFANLYPVFDPAGGRVAWVSNKGRDYFSQNRILLWDRKTGDKKELPVRGVSSSLSWSPDGRYLVYARQDRNRHMSSLNDLYLWDTEKEREIRLSYGLRGSNPSFGPDGRSIAFVSSTDGLHALNVLHLPGDMEGNAWLEVAFDVTTGKLLKHKAKTIYQRDVRVRADELKQLLAFEDGRQIYHPRWRPDGRRIVFGTAVEYGRNIGRYDMDSGEFSLLLQAEEELRYPVYSPDGQWLYYAASTTGIYNIYRLRHNNGKPELLTNVTGGAFMPSVNPAGELVYACYDSIGYKLAFMENPHPLDKTLARYDENYPASVPEKNFNDDVIPVYQTRPYKTTFTRTQILPRLFIDYGTIKPGFYVTSSDVLDQLSLVAGVSANKDLDYDLYAYAEYKKLAPTFFAEFYNSSANIKDTLELDRGYVVRGVRNVGFNLLQYSFGVSYIPLEKMHLSLTYTGSRYSAQLDPLTLNTPTDGLLYVPTIRYDYLRGQALHFKLILDRLGEDRYAAVNPSSGYYLFFKYGYEDNDFLQGFSTNRQLGLEEFKRYSFNSLEFNGELYLANPWLEQHALGISLKSGYIDRPVASFFNYFAGGLIGLKGYPFYSIEGRQKLIGALNYRFPISRGLNWRLGHLRFDKLFAGLFFEAGNAFNETRVDFRDFKRDVGMELRLDTYSYNMFPTRIFVQAAWPLDVARNGPVTYPREWRYYMGVLFDFDLRERAAGMRDNTAVRARLR</sequence>
<dbReference type="InterPro" id="IPR011042">
    <property type="entry name" value="6-blade_b-propeller_TolB-like"/>
</dbReference>
<gene>
    <name evidence="3" type="ORF">ENJ10_13220</name>
</gene>
<comment type="similarity">
    <text evidence="1">Belongs to the TolB family.</text>
</comment>
<protein>
    <recommendedName>
        <fullName evidence="4">Biopolymer transporter Tol</fullName>
    </recommendedName>
</protein>
<dbReference type="Proteomes" id="UP000886005">
    <property type="component" value="Unassembled WGS sequence"/>
</dbReference>
<dbReference type="Gene3D" id="2.120.10.30">
    <property type="entry name" value="TolB, C-terminal domain"/>
    <property type="match status" value="2"/>
</dbReference>
<evidence type="ECO:0000313" key="3">
    <source>
        <dbReference type="EMBL" id="HED11646.1"/>
    </source>
</evidence>
<dbReference type="EMBL" id="DRLD01000372">
    <property type="protein sequence ID" value="HED11646.1"/>
    <property type="molecule type" value="Genomic_DNA"/>
</dbReference>
<feature type="chain" id="PRO_5031293090" description="Biopolymer transporter Tol" evidence="2">
    <location>
        <begin position="22"/>
        <end position="1048"/>
    </location>
</feature>
<dbReference type="Pfam" id="PF07676">
    <property type="entry name" value="PD40"/>
    <property type="match status" value="3"/>
</dbReference>
<evidence type="ECO:0000256" key="1">
    <source>
        <dbReference type="ARBA" id="ARBA00009820"/>
    </source>
</evidence>
<proteinExistence type="inferred from homology"/>